<feature type="region of interest" description="Disordered" evidence="1">
    <location>
        <begin position="34"/>
        <end position="55"/>
    </location>
</feature>
<sequence>MRWPDVSSATAGPYAVLATRRLPVICDEISSMAHSGGTESAAGTVVTRTGGEVSR</sequence>
<evidence type="ECO:0000256" key="1">
    <source>
        <dbReference type="SAM" id="MobiDB-lite"/>
    </source>
</evidence>
<proteinExistence type="predicted"/>
<gene>
    <name evidence="2" type="ORF">GTC6_02350</name>
</gene>
<dbReference type="EMBL" id="AQPW01000002">
    <property type="protein sequence ID" value="EON34411.1"/>
    <property type="molecule type" value="Genomic_DNA"/>
</dbReference>
<evidence type="ECO:0000313" key="2">
    <source>
        <dbReference type="EMBL" id="EON34411.1"/>
    </source>
</evidence>
<dbReference type="PATRIC" id="fig|1316928.3.peg.476"/>
<organism evidence="2 3">
    <name type="scientific">Gordonia terrae C-6</name>
    <dbReference type="NCBI Taxonomy" id="1316928"/>
    <lineage>
        <taxon>Bacteria</taxon>
        <taxon>Bacillati</taxon>
        <taxon>Actinomycetota</taxon>
        <taxon>Actinomycetes</taxon>
        <taxon>Mycobacteriales</taxon>
        <taxon>Gordoniaceae</taxon>
        <taxon>Gordonia</taxon>
    </lineage>
</organism>
<accession>R7YEG7</accession>
<comment type="caution">
    <text evidence="2">The sequence shown here is derived from an EMBL/GenBank/DDBJ whole genome shotgun (WGS) entry which is preliminary data.</text>
</comment>
<name>R7YEG7_9ACTN</name>
<protein>
    <submittedName>
        <fullName evidence="2">Uncharacterized protein</fullName>
    </submittedName>
</protein>
<evidence type="ECO:0000313" key="3">
    <source>
        <dbReference type="Proteomes" id="UP000013569"/>
    </source>
</evidence>
<dbReference type="Proteomes" id="UP000013569">
    <property type="component" value="Unassembled WGS sequence"/>
</dbReference>
<reference evidence="2 3" key="1">
    <citation type="journal article" date="2013" name="Genome Announc.">
        <title>Draft Genome Sequence of a Benzothiophene-Desulfurizing Bacterium, Gordona terrae Strain C-6.</title>
        <authorList>
            <person name="Wang W."/>
            <person name="Ma T."/>
            <person name="Ren Y."/>
            <person name="Li G."/>
        </authorList>
    </citation>
    <scope>NUCLEOTIDE SEQUENCE [LARGE SCALE GENOMIC DNA]</scope>
    <source>
        <strain evidence="2 3">C-6</strain>
    </source>
</reference>
<dbReference type="AlphaFoldDB" id="R7YEG7"/>